<dbReference type="PROSITE" id="PS51482">
    <property type="entry name" value="DEGV"/>
    <property type="match status" value="1"/>
</dbReference>
<dbReference type="PANTHER" id="PTHR33434">
    <property type="entry name" value="DEGV DOMAIN-CONTAINING PROTEIN DR_1986-RELATED"/>
    <property type="match status" value="1"/>
</dbReference>
<sequence length="288" mass="32765">MKKRKLGIIVDSTCGSDYGKSFFPDISVVPLTIIVDGKSYVDGDFDNKTLLHFIDQKKKVTTSQPNPELFIQAFKKQFSLGYEHVFCFTLSHKLSGTFNSALLAKKILNDERITIIDSETVGPGVIFALKRLSYLLEQETFDSYQALEFQLKQELDQGFLLFYIENLKQLVKNGRISKFKALIGTLFKIHPIVKYQKSVLMINKKIRNFNRCFEYLIQSVLNEKTINKALDIQTVHVDEDSQTKAFLQKINDLNESQITVSDYGAISSVVAVHMGSKAFGFYLNTIKA</sequence>
<dbReference type="Proteomes" id="UP000008323">
    <property type="component" value="Chromosome"/>
</dbReference>
<dbReference type="EMBL" id="AM422018">
    <property type="protein sequence ID" value="CAM11426.1"/>
    <property type="molecule type" value="Genomic_DNA"/>
</dbReference>
<proteinExistence type="predicted"/>
<dbReference type="GO" id="GO:0008289">
    <property type="term" value="F:lipid binding"/>
    <property type="evidence" value="ECO:0007669"/>
    <property type="project" value="UniProtKB-KW"/>
</dbReference>
<dbReference type="AlphaFoldDB" id="B1V8Z4"/>
<organism evidence="2 3">
    <name type="scientific">Phytoplasma australiense</name>
    <dbReference type="NCBI Taxonomy" id="59748"/>
    <lineage>
        <taxon>Bacteria</taxon>
        <taxon>Bacillati</taxon>
        <taxon>Mycoplasmatota</taxon>
        <taxon>Mollicutes</taxon>
        <taxon>Acholeplasmatales</taxon>
        <taxon>Acholeplasmataceae</taxon>
        <taxon>Candidatus Phytoplasma</taxon>
        <taxon>16SrXII (Stolbur group)</taxon>
    </lineage>
</organism>
<dbReference type="SUPFAM" id="SSF82549">
    <property type="entry name" value="DAK1/DegV-like"/>
    <property type="match status" value="1"/>
</dbReference>
<protein>
    <submittedName>
        <fullName evidence="2">Uncharacterized BCR</fullName>
    </submittedName>
</protein>
<evidence type="ECO:0000256" key="1">
    <source>
        <dbReference type="ARBA" id="ARBA00023121"/>
    </source>
</evidence>
<dbReference type="NCBIfam" id="TIGR00762">
    <property type="entry name" value="DegV"/>
    <property type="match status" value="1"/>
</dbReference>
<name>B1V8Z4_PHYAS</name>
<accession>B1V8Z4</accession>
<keyword evidence="1" id="KW-0446">Lipid-binding</keyword>
<dbReference type="InterPro" id="IPR043168">
    <property type="entry name" value="DegV_C"/>
</dbReference>
<dbReference type="InterPro" id="IPR050270">
    <property type="entry name" value="DegV_domain_contain"/>
</dbReference>
<dbReference type="Gene3D" id="3.40.50.10170">
    <property type="match status" value="1"/>
</dbReference>
<evidence type="ECO:0000313" key="3">
    <source>
        <dbReference type="Proteomes" id="UP000008323"/>
    </source>
</evidence>
<dbReference type="Pfam" id="PF02645">
    <property type="entry name" value="DegV"/>
    <property type="match status" value="1"/>
</dbReference>
<dbReference type="InterPro" id="IPR003797">
    <property type="entry name" value="DegV"/>
</dbReference>
<dbReference type="eggNOG" id="COG1307">
    <property type="taxonomic scope" value="Bacteria"/>
</dbReference>
<dbReference type="STRING" id="59748.PA0091"/>
<dbReference type="KEGG" id="pal:PA0091"/>
<gene>
    <name evidence="2" type="primary">degV</name>
    <name evidence="2" type="ordered locus">PA0091</name>
</gene>
<dbReference type="Gene3D" id="3.30.1180.10">
    <property type="match status" value="1"/>
</dbReference>
<reference evidence="2 3" key="1">
    <citation type="journal article" date="2008" name="J. Bacteriol.">
        <title>Comparative genome analysis of 'Candidatus Phytoplasma australiense' (subgroup tuf-Australia I; rp-A) and 'Ca. Phytoplasma asteris' strains OY-M and AY-WB.</title>
        <authorList>
            <person name="Tran-Nguyen L.T."/>
            <person name="Kube M."/>
            <person name="Schneider B."/>
            <person name="Reinhardt R."/>
            <person name="Gibb K.S."/>
        </authorList>
    </citation>
    <scope>NUCLEOTIDE SEQUENCE [LARGE SCALE GENOMIC DNA]</scope>
</reference>
<evidence type="ECO:0000313" key="2">
    <source>
        <dbReference type="EMBL" id="CAM11426.1"/>
    </source>
</evidence>
<dbReference type="PANTHER" id="PTHR33434:SF2">
    <property type="entry name" value="FATTY ACID-BINDING PROTEIN TM_1468"/>
    <property type="match status" value="1"/>
</dbReference>